<gene>
    <name evidence="1" type="ORF">MNODULE_03805</name>
</gene>
<sequence length="79" mass="8802">MKKTKKWEKYECHSTSYGYPDTGAAYITDADGKIVAEIDADGTLHGRLSKAEVAAIVNANRGLSWSDEDFPVVLQRYFT</sequence>
<keyword evidence="2" id="KW-1185">Reference proteome</keyword>
<dbReference type="Proteomes" id="UP000534783">
    <property type="component" value="Unassembled WGS sequence"/>
</dbReference>
<dbReference type="AlphaFoldDB" id="A0A7X6DMB7"/>
<comment type="caution">
    <text evidence="1">The sequence shown here is derived from an EMBL/GenBank/DDBJ whole genome shotgun (WGS) entry which is preliminary data.</text>
</comment>
<organism evidence="1 2">
    <name type="scientific">Candidatus Manganitrophus noduliformans</name>
    <dbReference type="NCBI Taxonomy" id="2606439"/>
    <lineage>
        <taxon>Bacteria</taxon>
        <taxon>Pseudomonadati</taxon>
        <taxon>Nitrospirota</taxon>
        <taxon>Nitrospiria</taxon>
        <taxon>Candidatus Troglogloeales</taxon>
        <taxon>Candidatus Manganitrophaceae</taxon>
        <taxon>Candidatus Manganitrophus</taxon>
    </lineage>
</organism>
<evidence type="ECO:0000313" key="1">
    <source>
        <dbReference type="EMBL" id="NKE69871.1"/>
    </source>
</evidence>
<accession>A0A7X6DMB7</accession>
<reference evidence="1 2" key="1">
    <citation type="journal article" date="2020" name="Nature">
        <title>Bacterial chemolithoautotrophy via manganese oxidation.</title>
        <authorList>
            <person name="Yu H."/>
            <person name="Leadbetter J.R."/>
        </authorList>
    </citation>
    <scope>NUCLEOTIDE SEQUENCE [LARGE SCALE GENOMIC DNA]</scope>
    <source>
        <strain evidence="1 2">Mn-1</strain>
    </source>
</reference>
<evidence type="ECO:0000313" key="2">
    <source>
        <dbReference type="Proteomes" id="UP000534783"/>
    </source>
</evidence>
<proteinExistence type="predicted"/>
<name>A0A7X6DMB7_9BACT</name>
<dbReference type="EMBL" id="VTOW01000001">
    <property type="protein sequence ID" value="NKE69871.1"/>
    <property type="molecule type" value="Genomic_DNA"/>
</dbReference>
<protein>
    <submittedName>
        <fullName evidence="1">Uncharacterized protein</fullName>
    </submittedName>
</protein>
<dbReference type="RefSeq" id="WP_168058154.1">
    <property type="nucleotide sequence ID" value="NZ_VTOW01000001.1"/>
</dbReference>